<feature type="transmembrane region" description="Helical" evidence="1">
    <location>
        <begin position="52"/>
        <end position="77"/>
    </location>
</feature>
<gene>
    <name evidence="2" type="ORF">MNB_SV-14-572</name>
</gene>
<keyword evidence="1" id="KW-0472">Membrane</keyword>
<dbReference type="EMBL" id="FPHN01000244">
    <property type="protein sequence ID" value="SFV68154.1"/>
    <property type="molecule type" value="Genomic_DNA"/>
</dbReference>
<name>A0A1W1CQU8_9ZZZZ</name>
<keyword evidence="1" id="KW-0812">Transmembrane</keyword>
<protein>
    <submittedName>
        <fullName evidence="2">Paraquat-inducible protein A</fullName>
    </submittedName>
</protein>
<feature type="transmembrane region" description="Helical" evidence="1">
    <location>
        <begin position="170"/>
        <end position="190"/>
    </location>
</feature>
<evidence type="ECO:0000256" key="1">
    <source>
        <dbReference type="SAM" id="Phobius"/>
    </source>
</evidence>
<reference evidence="2" key="1">
    <citation type="submission" date="2016-10" db="EMBL/GenBank/DDBJ databases">
        <authorList>
            <person name="de Groot N.N."/>
        </authorList>
    </citation>
    <scope>NUCLEOTIDE SEQUENCE</scope>
</reference>
<accession>A0A1W1CQU8</accession>
<sequence length="213" mass="24913">MLSNEELDQFIICKKCDTLHKKIPLHKGGKALCSKCNTLIYRRDDNMIEKTLALVVTALITLIIAFTFTIISININGLEQSLSLMSLFYVLLEHKQYIVGLMFLFLIVLFPIIMLYSMFLIIFFMKIKKYGYAVKRLLILLSHLKPWNMLDIFFISLLVAMVKLFDYARIELGVAFIALVVTLVLELIVIKNISFDELWKKYEDTYRDDYDKE</sequence>
<evidence type="ECO:0000313" key="2">
    <source>
        <dbReference type="EMBL" id="SFV68154.1"/>
    </source>
</evidence>
<dbReference type="InterPro" id="IPR007498">
    <property type="entry name" value="PqiA-like"/>
</dbReference>
<feature type="transmembrane region" description="Helical" evidence="1">
    <location>
        <begin position="146"/>
        <end position="164"/>
    </location>
</feature>
<dbReference type="AlphaFoldDB" id="A0A1W1CQU8"/>
<dbReference type="Pfam" id="PF04403">
    <property type="entry name" value="PqiA"/>
    <property type="match status" value="1"/>
</dbReference>
<keyword evidence="1" id="KW-1133">Transmembrane helix</keyword>
<proteinExistence type="predicted"/>
<feature type="transmembrane region" description="Helical" evidence="1">
    <location>
        <begin position="97"/>
        <end position="125"/>
    </location>
</feature>
<organism evidence="2">
    <name type="scientific">hydrothermal vent metagenome</name>
    <dbReference type="NCBI Taxonomy" id="652676"/>
    <lineage>
        <taxon>unclassified sequences</taxon>
        <taxon>metagenomes</taxon>
        <taxon>ecological metagenomes</taxon>
    </lineage>
</organism>